<protein>
    <recommendedName>
        <fullName evidence="4">VanZ-like domain-containing protein</fullName>
    </recommendedName>
</protein>
<feature type="transmembrane region" description="Helical" evidence="1">
    <location>
        <begin position="82"/>
        <end position="99"/>
    </location>
</feature>
<evidence type="ECO:0000256" key="1">
    <source>
        <dbReference type="SAM" id="Phobius"/>
    </source>
</evidence>
<dbReference type="PANTHER" id="PTHR28008">
    <property type="entry name" value="DOMAIN PROTEIN, PUTATIVE (AFU_ORTHOLOGUE AFUA_3G10980)-RELATED"/>
    <property type="match status" value="1"/>
</dbReference>
<feature type="transmembrane region" description="Helical" evidence="1">
    <location>
        <begin position="143"/>
        <end position="163"/>
    </location>
</feature>
<name>J4I8A9_9APHY</name>
<dbReference type="Proteomes" id="UP000006352">
    <property type="component" value="Unassembled WGS sequence"/>
</dbReference>
<feature type="transmembrane region" description="Helical" evidence="1">
    <location>
        <begin position="111"/>
        <end position="131"/>
    </location>
</feature>
<feature type="transmembrane region" description="Helical" evidence="1">
    <location>
        <begin position="52"/>
        <end position="70"/>
    </location>
</feature>
<dbReference type="HOGENOM" id="CLU_062280_1_0_1"/>
<dbReference type="InParanoid" id="J4I8A9"/>
<accession>J4I8A9</accession>
<proteinExistence type="predicted"/>
<dbReference type="OrthoDB" id="63581at2759"/>
<keyword evidence="1" id="KW-0472">Membrane</keyword>
<keyword evidence="1" id="KW-1133">Transmembrane helix</keyword>
<dbReference type="PANTHER" id="PTHR28008:SF1">
    <property type="entry name" value="DOMAIN PROTEIN, PUTATIVE (AFU_ORTHOLOGUE AFUA_3G10980)-RELATED"/>
    <property type="match status" value="1"/>
</dbReference>
<keyword evidence="1" id="KW-0812">Transmembrane</keyword>
<evidence type="ECO:0000313" key="2">
    <source>
        <dbReference type="EMBL" id="CCL99091.1"/>
    </source>
</evidence>
<organism evidence="2 3">
    <name type="scientific">Fibroporia radiculosa</name>
    <dbReference type="NCBI Taxonomy" id="599839"/>
    <lineage>
        <taxon>Eukaryota</taxon>
        <taxon>Fungi</taxon>
        <taxon>Dikarya</taxon>
        <taxon>Basidiomycota</taxon>
        <taxon>Agaricomycotina</taxon>
        <taxon>Agaricomycetes</taxon>
        <taxon>Polyporales</taxon>
        <taxon>Fibroporiaceae</taxon>
        <taxon>Fibroporia</taxon>
    </lineage>
</organism>
<dbReference type="AlphaFoldDB" id="J4I8A9"/>
<dbReference type="EMBL" id="HE796915">
    <property type="protein sequence ID" value="CCL99091.1"/>
    <property type="molecule type" value="Genomic_DNA"/>
</dbReference>
<sequence>MSELTIGASSDSVWTRTSRNLRRHIRRSNKAIMRSHRIHLPMYDMPIRLRPWFILFTLLIMLVLGFLGFTNFSHELPLNDKFIHFSCLCIATAVFYFIFDVEDDARRIWFWRSSPLIFTGITCFFLGGIISEFVQSMLPYKEFQIGDVAANLLGSSIGLYVSYHLERYYRHRREILRLYQPLNEDVILSDDDDDDAMQLLPSHYIPHSPRNTQKGANAKTGAGMVRLGDVWDEGEEIFGLGDESDEEESHSHSAGLPALGLGTPKIIVTDTETQSPFHSAG</sequence>
<keyword evidence="3" id="KW-1185">Reference proteome</keyword>
<reference evidence="2 3" key="1">
    <citation type="journal article" date="2012" name="Appl. Environ. Microbiol.">
        <title>Short-read sequencing for genomic analysis of the brown rot fungus Fibroporia radiculosa.</title>
        <authorList>
            <person name="Tang J.D."/>
            <person name="Perkins A.D."/>
            <person name="Sonstegard T.S."/>
            <person name="Schroeder S.G."/>
            <person name="Burgess S.C."/>
            <person name="Diehl S.V."/>
        </authorList>
    </citation>
    <scope>NUCLEOTIDE SEQUENCE [LARGE SCALE GENOMIC DNA]</scope>
    <source>
        <strain evidence="2 3">TFFH 294</strain>
    </source>
</reference>
<dbReference type="RefSeq" id="XP_012178374.1">
    <property type="nucleotide sequence ID" value="XM_012322984.1"/>
</dbReference>
<gene>
    <name evidence="2" type="ORF">FIBRA_01105</name>
</gene>
<evidence type="ECO:0000313" key="3">
    <source>
        <dbReference type="Proteomes" id="UP000006352"/>
    </source>
</evidence>
<evidence type="ECO:0008006" key="4">
    <source>
        <dbReference type="Google" id="ProtNLM"/>
    </source>
</evidence>
<dbReference type="GeneID" id="24094002"/>